<organism evidence="7 8">
    <name type="scientific">Congregibacter litoralis KT71</name>
    <dbReference type="NCBI Taxonomy" id="314285"/>
    <lineage>
        <taxon>Bacteria</taxon>
        <taxon>Pseudomonadati</taxon>
        <taxon>Pseudomonadota</taxon>
        <taxon>Gammaproteobacteria</taxon>
        <taxon>Cellvibrionales</taxon>
        <taxon>Halieaceae</taxon>
        <taxon>Congregibacter</taxon>
    </lineage>
</organism>
<dbReference type="eggNOG" id="COG0730">
    <property type="taxonomic scope" value="Bacteria"/>
</dbReference>
<keyword evidence="4 6" id="KW-1133">Transmembrane helix</keyword>
<evidence type="ECO:0000256" key="3">
    <source>
        <dbReference type="ARBA" id="ARBA00022692"/>
    </source>
</evidence>
<dbReference type="STRING" id="314285.KT71_18471"/>
<dbReference type="PANTHER" id="PTHR43483">
    <property type="entry name" value="MEMBRANE TRANSPORTER PROTEIN HI_0806-RELATED"/>
    <property type="match status" value="1"/>
</dbReference>
<evidence type="ECO:0000256" key="1">
    <source>
        <dbReference type="ARBA" id="ARBA00004141"/>
    </source>
</evidence>
<keyword evidence="6" id="KW-1003">Cell membrane</keyword>
<dbReference type="InterPro" id="IPR002781">
    <property type="entry name" value="TM_pro_TauE-like"/>
</dbReference>
<dbReference type="OrthoDB" id="457670at2"/>
<protein>
    <recommendedName>
        <fullName evidence="6">Probable membrane transporter protein</fullName>
    </recommendedName>
</protein>
<keyword evidence="8" id="KW-1185">Reference proteome</keyword>
<dbReference type="HOGENOM" id="CLU_045498_6_0_6"/>
<evidence type="ECO:0000256" key="2">
    <source>
        <dbReference type="ARBA" id="ARBA00009142"/>
    </source>
</evidence>
<dbReference type="Pfam" id="PF01925">
    <property type="entry name" value="TauE"/>
    <property type="match status" value="1"/>
</dbReference>
<dbReference type="Proteomes" id="UP000019205">
    <property type="component" value="Chromosome"/>
</dbReference>
<evidence type="ECO:0000313" key="7">
    <source>
        <dbReference type="EMBL" id="EAQ95866.1"/>
    </source>
</evidence>
<reference evidence="7 8" key="1">
    <citation type="journal article" date="2007" name="Proc. Natl. Acad. Sci. U.S.A.">
        <title>Characterization of a marine gammaproteobacterium capable of aerobic anoxygenic photosynthesis.</title>
        <authorList>
            <person name="Fuchs B.M."/>
            <person name="Spring S."/>
            <person name="Teeling H."/>
            <person name="Quast C."/>
            <person name="Wulf J."/>
            <person name="Schattenhofer M."/>
            <person name="Yan S."/>
            <person name="Ferriera S."/>
            <person name="Johnson J."/>
            <person name="Glockner F.O."/>
            <person name="Amann R."/>
        </authorList>
    </citation>
    <scope>NUCLEOTIDE SEQUENCE [LARGE SCALE GENOMIC DNA]</scope>
    <source>
        <strain evidence="7">KT71</strain>
    </source>
</reference>
<evidence type="ECO:0000256" key="5">
    <source>
        <dbReference type="ARBA" id="ARBA00023136"/>
    </source>
</evidence>
<feature type="transmembrane region" description="Helical" evidence="6">
    <location>
        <begin position="12"/>
        <end position="39"/>
    </location>
</feature>
<name>A4ADQ8_9GAMM</name>
<comment type="caution">
    <text evidence="7">The sequence shown here is derived from an EMBL/GenBank/DDBJ whole genome shotgun (WGS) entry which is preliminary data.</text>
</comment>
<proteinExistence type="inferred from homology"/>
<sequence length="282" mass="28439">MLSDLPALLPALLGAGVLAGLLAGLLGIGGGLIIVPVLFEVFLLQGVPKASAMLLATGTSLAVIVPTAMSSSLSHWRRGNVDGAILFRWFPAMLAAVVFGAWLAPSLPAEPLIGLFAVFALSLGFLKLSGGDGAGDGKLGVEGPDEENIPMLPAAYLQLGIAAAIGFVCVLLGVGAGTLGVAVMTLFHVPMHRAVGTAAVLGLVIAAPGVLVALCHVVPAGAPVYSIGHVSVPGFLSIAPLAILMAPLGVRIGAALSARRLQQLFAGFLLAVGLRMLSRLFL</sequence>
<accession>A4ADQ8</accession>
<dbReference type="RefSeq" id="WP_008296133.1">
    <property type="nucleotide sequence ID" value="NZ_CM002299.1"/>
</dbReference>
<dbReference type="PANTHER" id="PTHR43483:SF3">
    <property type="entry name" value="MEMBRANE TRANSPORTER PROTEIN HI_0806-RELATED"/>
    <property type="match status" value="1"/>
</dbReference>
<gene>
    <name evidence="7" type="ORF">KT71_18471</name>
</gene>
<evidence type="ECO:0000256" key="4">
    <source>
        <dbReference type="ARBA" id="ARBA00022989"/>
    </source>
</evidence>
<feature type="transmembrane region" description="Helical" evidence="6">
    <location>
        <begin position="199"/>
        <end position="222"/>
    </location>
</feature>
<comment type="subcellular location">
    <subcellularLocation>
        <location evidence="6">Cell membrane</location>
        <topology evidence="6">Multi-pass membrane protein</topology>
    </subcellularLocation>
    <subcellularLocation>
        <location evidence="1">Membrane</location>
        <topology evidence="1">Multi-pass membrane protein</topology>
    </subcellularLocation>
</comment>
<evidence type="ECO:0000313" key="8">
    <source>
        <dbReference type="Proteomes" id="UP000019205"/>
    </source>
</evidence>
<dbReference type="AlphaFoldDB" id="A4ADQ8"/>
<feature type="transmembrane region" description="Helical" evidence="6">
    <location>
        <begin position="161"/>
        <end position="187"/>
    </location>
</feature>
<keyword evidence="3 6" id="KW-0812">Transmembrane</keyword>
<dbReference type="EMBL" id="AAOA02000001">
    <property type="protein sequence ID" value="EAQ95866.1"/>
    <property type="molecule type" value="Genomic_DNA"/>
</dbReference>
<reference evidence="7 8" key="2">
    <citation type="journal article" date="2009" name="PLoS ONE">
        <title>The photosynthetic apparatus and its regulation in the aerobic gammaproteobacterium Congregibacter litoralis gen. nov., sp. nov.</title>
        <authorList>
            <person name="Spring S."/>
            <person name="Lunsdorf H."/>
            <person name="Fuchs B.M."/>
            <person name="Tindall B.J."/>
        </authorList>
    </citation>
    <scope>NUCLEOTIDE SEQUENCE [LARGE SCALE GENOMIC DNA]</scope>
    <source>
        <strain evidence="7">KT71</strain>
    </source>
</reference>
<feature type="transmembrane region" description="Helical" evidence="6">
    <location>
        <begin position="51"/>
        <end position="73"/>
    </location>
</feature>
<feature type="transmembrane region" description="Helical" evidence="6">
    <location>
        <begin position="85"/>
        <end position="105"/>
    </location>
</feature>
<evidence type="ECO:0000256" key="6">
    <source>
        <dbReference type="RuleBase" id="RU363041"/>
    </source>
</evidence>
<feature type="transmembrane region" description="Helical" evidence="6">
    <location>
        <begin position="234"/>
        <end position="252"/>
    </location>
</feature>
<comment type="similarity">
    <text evidence="2 6">Belongs to the 4-toluene sulfonate uptake permease (TSUP) (TC 2.A.102) family.</text>
</comment>
<dbReference type="GO" id="GO:0005886">
    <property type="term" value="C:plasma membrane"/>
    <property type="evidence" value="ECO:0007669"/>
    <property type="project" value="UniProtKB-SubCell"/>
</dbReference>
<keyword evidence="5 6" id="KW-0472">Membrane</keyword>